<dbReference type="EMBL" id="CP030850">
    <property type="protein sequence ID" value="AXE17594.1"/>
    <property type="molecule type" value="Genomic_DNA"/>
</dbReference>
<proteinExistence type="predicted"/>
<evidence type="ECO:0000313" key="1">
    <source>
        <dbReference type="EMBL" id="AXE17594.1"/>
    </source>
</evidence>
<dbReference type="KEGG" id="run:DR864_07535"/>
<sequence>MAFGGIGRRNAMVKVGFIVEGDTEKQIVSSESFKTFCRSKGIEVLSGVLPANKKERGKDVFKNEEKLASFTALLYDMGADFVFCMRDLEDSPCITSAKDEIKSTDEKVKKVIVVKQIETWFLADVSLMKKYFGDNLLTIFPEVAVPEIISKPEEKLKEISVATRNGRGIGDKLLFAKRLIMNGFSIEHSAQNCPSAAYFLNKLSVLNTQN</sequence>
<keyword evidence="2" id="KW-1185">Reference proteome</keyword>
<dbReference type="OrthoDB" id="3034946at2"/>
<dbReference type="AlphaFoldDB" id="A0A344TG23"/>
<gene>
    <name evidence="1" type="ORF">DR864_07535</name>
</gene>
<evidence type="ECO:0008006" key="3">
    <source>
        <dbReference type="Google" id="ProtNLM"/>
    </source>
</evidence>
<evidence type="ECO:0000313" key="2">
    <source>
        <dbReference type="Proteomes" id="UP000251993"/>
    </source>
</evidence>
<accession>A0A344TG23</accession>
<protein>
    <recommendedName>
        <fullName evidence="3">DUF4276 family protein</fullName>
    </recommendedName>
</protein>
<dbReference type="Proteomes" id="UP000251993">
    <property type="component" value="Chromosome"/>
</dbReference>
<dbReference type="InterPro" id="IPR025455">
    <property type="entry name" value="DUF4276"/>
</dbReference>
<dbReference type="Pfam" id="PF14103">
    <property type="entry name" value="DUF4276"/>
    <property type="match status" value="1"/>
</dbReference>
<name>A0A344TG23_9BACT</name>
<organism evidence="1 2">
    <name type="scientific">Runella rosea</name>
    <dbReference type="NCBI Taxonomy" id="2259595"/>
    <lineage>
        <taxon>Bacteria</taxon>
        <taxon>Pseudomonadati</taxon>
        <taxon>Bacteroidota</taxon>
        <taxon>Cytophagia</taxon>
        <taxon>Cytophagales</taxon>
        <taxon>Spirosomataceae</taxon>
        <taxon>Runella</taxon>
    </lineage>
</organism>
<reference evidence="1 2" key="1">
    <citation type="submission" date="2018-07" db="EMBL/GenBank/DDBJ databases">
        <title>Genome sequencing of Runella.</title>
        <authorList>
            <person name="Baek M.-G."/>
            <person name="Yi H."/>
        </authorList>
    </citation>
    <scope>NUCLEOTIDE SEQUENCE [LARGE SCALE GENOMIC DNA]</scope>
    <source>
        <strain evidence="1 2">HYN0085</strain>
    </source>
</reference>